<evidence type="ECO:0000256" key="4">
    <source>
        <dbReference type="PROSITE-ProRule" id="PRU00169"/>
    </source>
</evidence>
<organism evidence="8 9">
    <name type="scientific">Sphaerochaeta pleomorpha (strain ATCC BAA-1885 / DSM 22778 / Grapes)</name>
    <dbReference type="NCBI Taxonomy" id="158190"/>
    <lineage>
        <taxon>Bacteria</taxon>
        <taxon>Pseudomonadati</taxon>
        <taxon>Spirochaetota</taxon>
        <taxon>Spirochaetia</taxon>
        <taxon>Spirochaetales</taxon>
        <taxon>Sphaerochaetaceae</taxon>
        <taxon>Sphaerochaeta</taxon>
    </lineage>
</organism>
<feature type="domain" description="HTH araC/xylS-type" evidence="6">
    <location>
        <begin position="154"/>
        <end position="252"/>
    </location>
</feature>
<dbReference type="InterPro" id="IPR018060">
    <property type="entry name" value="HTH_AraC"/>
</dbReference>
<feature type="domain" description="Response regulatory" evidence="7">
    <location>
        <begin position="4"/>
        <end position="117"/>
    </location>
</feature>
<evidence type="ECO:0000256" key="5">
    <source>
        <dbReference type="SAM" id="Coils"/>
    </source>
</evidence>
<proteinExistence type="predicted"/>
<dbReference type="PANTHER" id="PTHR43280">
    <property type="entry name" value="ARAC-FAMILY TRANSCRIPTIONAL REGULATOR"/>
    <property type="match status" value="1"/>
</dbReference>
<dbReference type="SUPFAM" id="SSF46689">
    <property type="entry name" value="Homeodomain-like"/>
    <property type="match status" value="2"/>
</dbReference>
<dbReference type="Proteomes" id="UP000005632">
    <property type="component" value="Chromosome"/>
</dbReference>
<dbReference type="AlphaFoldDB" id="G8QRT5"/>
<dbReference type="OrthoDB" id="360808at2"/>
<evidence type="ECO:0000256" key="2">
    <source>
        <dbReference type="ARBA" id="ARBA00023125"/>
    </source>
</evidence>
<gene>
    <name evidence="8" type="ordered locus">SpiGrapes_1044</name>
</gene>
<evidence type="ECO:0000259" key="7">
    <source>
        <dbReference type="PROSITE" id="PS50110"/>
    </source>
</evidence>
<reference evidence="8 9" key="1">
    <citation type="submission" date="2011-11" db="EMBL/GenBank/DDBJ databases">
        <title>Complete sequence of Spirochaeta sp. grapes.</title>
        <authorList>
            <consortium name="US DOE Joint Genome Institute"/>
            <person name="Lucas S."/>
            <person name="Han J."/>
            <person name="Lapidus A."/>
            <person name="Cheng J.-F."/>
            <person name="Goodwin L."/>
            <person name="Pitluck S."/>
            <person name="Peters L."/>
            <person name="Ovchinnikova G."/>
            <person name="Munk A.C."/>
            <person name="Detter J.C."/>
            <person name="Han C."/>
            <person name="Tapia R."/>
            <person name="Land M."/>
            <person name="Hauser L."/>
            <person name="Kyrpides N."/>
            <person name="Ivanova N."/>
            <person name="Pagani I."/>
            <person name="Ritalahtilisa K."/>
            <person name="Loeffler F."/>
            <person name="Woyke T."/>
        </authorList>
    </citation>
    <scope>NUCLEOTIDE SEQUENCE [LARGE SCALE GENOMIC DNA]</scope>
    <source>
        <strain evidence="9">ATCC BAA-1885 / DSM 22778 / Grapes</strain>
    </source>
</reference>
<keyword evidence="1" id="KW-0805">Transcription regulation</keyword>
<dbReference type="InterPro" id="IPR009057">
    <property type="entry name" value="Homeodomain-like_sf"/>
</dbReference>
<dbReference type="PRINTS" id="PR00032">
    <property type="entry name" value="HTHARAC"/>
</dbReference>
<evidence type="ECO:0000313" key="9">
    <source>
        <dbReference type="Proteomes" id="UP000005632"/>
    </source>
</evidence>
<dbReference type="Pfam" id="PF00072">
    <property type="entry name" value="Response_reg"/>
    <property type="match status" value="1"/>
</dbReference>
<dbReference type="InterPro" id="IPR011006">
    <property type="entry name" value="CheY-like_superfamily"/>
</dbReference>
<dbReference type="SMART" id="SM00342">
    <property type="entry name" value="HTH_ARAC"/>
    <property type="match status" value="1"/>
</dbReference>
<dbReference type="InterPro" id="IPR020449">
    <property type="entry name" value="Tscrpt_reg_AraC-type_HTH"/>
</dbReference>
<dbReference type="Gene3D" id="1.10.10.60">
    <property type="entry name" value="Homeodomain-like"/>
    <property type="match status" value="2"/>
</dbReference>
<feature type="modified residue" description="4-aspartylphosphate" evidence="4">
    <location>
        <position position="56"/>
    </location>
</feature>
<evidence type="ECO:0000256" key="1">
    <source>
        <dbReference type="ARBA" id="ARBA00023015"/>
    </source>
</evidence>
<keyword evidence="9" id="KW-1185">Reference proteome</keyword>
<dbReference type="EMBL" id="CP003155">
    <property type="protein sequence ID" value="AEV28868.1"/>
    <property type="molecule type" value="Genomic_DNA"/>
</dbReference>
<dbReference type="InterPro" id="IPR018062">
    <property type="entry name" value="HTH_AraC-typ_CS"/>
</dbReference>
<evidence type="ECO:0000313" key="8">
    <source>
        <dbReference type="EMBL" id="AEV28868.1"/>
    </source>
</evidence>
<dbReference type="STRING" id="158190.SpiGrapes_1044"/>
<dbReference type="SUPFAM" id="SSF52172">
    <property type="entry name" value="CheY-like"/>
    <property type="match status" value="1"/>
</dbReference>
<dbReference type="GO" id="GO:0043565">
    <property type="term" value="F:sequence-specific DNA binding"/>
    <property type="evidence" value="ECO:0007669"/>
    <property type="project" value="InterPro"/>
</dbReference>
<protein>
    <submittedName>
        <fullName evidence="8">Response regulator containing CheY-like receiver domain and AraC-type DNA-binding domain</fullName>
    </submittedName>
</protein>
<keyword evidence="5" id="KW-0175">Coiled coil</keyword>
<feature type="coiled-coil region" evidence="5">
    <location>
        <begin position="106"/>
        <end position="140"/>
    </location>
</feature>
<dbReference type="PANTHER" id="PTHR43280:SF2">
    <property type="entry name" value="HTH-TYPE TRANSCRIPTIONAL REGULATOR EXSA"/>
    <property type="match status" value="1"/>
</dbReference>
<dbReference type="PROSITE" id="PS50110">
    <property type="entry name" value="RESPONSE_REGULATORY"/>
    <property type="match status" value="1"/>
</dbReference>
<dbReference type="RefSeq" id="WP_014269717.1">
    <property type="nucleotide sequence ID" value="NC_016633.1"/>
</dbReference>
<dbReference type="Pfam" id="PF12833">
    <property type="entry name" value="HTH_18"/>
    <property type="match status" value="1"/>
</dbReference>
<dbReference type="KEGG" id="sgp:SpiGrapes_1044"/>
<dbReference type="eggNOG" id="COG2207">
    <property type="taxonomic scope" value="Bacteria"/>
</dbReference>
<dbReference type="CDD" id="cd17536">
    <property type="entry name" value="REC_YesN-like"/>
    <property type="match status" value="1"/>
</dbReference>
<evidence type="ECO:0000259" key="6">
    <source>
        <dbReference type="PROSITE" id="PS01124"/>
    </source>
</evidence>
<dbReference type="HOGENOM" id="CLU_000445_5_1_12"/>
<keyword evidence="4" id="KW-0597">Phosphoprotein</keyword>
<name>G8QRT5_SPHPG</name>
<keyword evidence="2 8" id="KW-0238">DNA-binding</keyword>
<dbReference type="GO" id="GO:0003700">
    <property type="term" value="F:DNA-binding transcription factor activity"/>
    <property type="evidence" value="ECO:0007669"/>
    <property type="project" value="InterPro"/>
</dbReference>
<dbReference type="eggNOG" id="COG4753">
    <property type="taxonomic scope" value="Bacteria"/>
</dbReference>
<dbReference type="GO" id="GO:0000160">
    <property type="term" value="P:phosphorelay signal transduction system"/>
    <property type="evidence" value="ECO:0007669"/>
    <property type="project" value="InterPro"/>
</dbReference>
<dbReference type="PROSITE" id="PS01124">
    <property type="entry name" value="HTH_ARAC_FAMILY_2"/>
    <property type="match status" value="1"/>
</dbReference>
<accession>G8QRT5</accession>
<keyword evidence="3" id="KW-0804">Transcription</keyword>
<dbReference type="SMART" id="SM00448">
    <property type="entry name" value="REC"/>
    <property type="match status" value="1"/>
</dbReference>
<sequence length="256" mass="29093">MSYSVIFVEDEQIVREEIISSIRWKLLGLDLVATATDGIEGERLIKQHEPDIVLTDIRLPGIDGLTMLSRCPINHAIILSGHTDFNYMKQAIRLGVFDYLLKPVDNEELEETLANLVKKMEEEDRDYEQLKKSKEATSSELIPLPRGVNNHVIDSTISFIAENYSSPVGLQEAATFLELSESHLSRLFKEVTGLNFLQYLNAWRINKAVELMKDPKRNIGEIATNCGFPTPGYFAKIFKRFSGVTPTQYRDEHSSK</sequence>
<evidence type="ECO:0000256" key="3">
    <source>
        <dbReference type="ARBA" id="ARBA00023163"/>
    </source>
</evidence>
<dbReference type="InterPro" id="IPR001789">
    <property type="entry name" value="Sig_transdc_resp-reg_receiver"/>
</dbReference>
<dbReference type="PROSITE" id="PS00041">
    <property type="entry name" value="HTH_ARAC_FAMILY_1"/>
    <property type="match status" value="1"/>
</dbReference>
<dbReference type="Gene3D" id="3.40.50.2300">
    <property type="match status" value="1"/>
</dbReference>